<reference evidence="2" key="1">
    <citation type="journal article" date="2023" name="Mol. Phylogenet. Evol.">
        <title>Genome-scale phylogeny and comparative genomics of the fungal order Sordariales.</title>
        <authorList>
            <person name="Hensen N."/>
            <person name="Bonometti L."/>
            <person name="Westerberg I."/>
            <person name="Brannstrom I.O."/>
            <person name="Guillou S."/>
            <person name="Cros-Aarteil S."/>
            <person name="Calhoun S."/>
            <person name="Haridas S."/>
            <person name="Kuo A."/>
            <person name="Mondo S."/>
            <person name="Pangilinan J."/>
            <person name="Riley R."/>
            <person name="LaButti K."/>
            <person name="Andreopoulos B."/>
            <person name="Lipzen A."/>
            <person name="Chen C."/>
            <person name="Yan M."/>
            <person name="Daum C."/>
            <person name="Ng V."/>
            <person name="Clum A."/>
            <person name="Steindorff A."/>
            <person name="Ohm R.A."/>
            <person name="Martin F."/>
            <person name="Silar P."/>
            <person name="Natvig D.O."/>
            <person name="Lalanne C."/>
            <person name="Gautier V."/>
            <person name="Ament-Velasquez S.L."/>
            <person name="Kruys A."/>
            <person name="Hutchinson M.I."/>
            <person name="Powell A.J."/>
            <person name="Barry K."/>
            <person name="Miller A.N."/>
            <person name="Grigoriev I.V."/>
            <person name="Debuchy R."/>
            <person name="Gladieux P."/>
            <person name="Hiltunen Thoren M."/>
            <person name="Johannesson H."/>
        </authorList>
    </citation>
    <scope>NUCLEOTIDE SEQUENCE</scope>
    <source>
        <strain evidence="2">CBS 123565</strain>
    </source>
</reference>
<evidence type="ECO:0000256" key="1">
    <source>
        <dbReference type="SAM" id="MobiDB-lite"/>
    </source>
</evidence>
<dbReference type="AlphaFoldDB" id="A0AAN6UNN2"/>
<dbReference type="Proteomes" id="UP001304895">
    <property type="component" value="Unassembled WGS sequence"/>
</dbReference>
<name>A0AAN6UNN2_9PEZI</name>
<evidence type="ECO:0000313" key="3">
    <source>
        <dbReference type="Proteomes" id="UP001304895"/>
    </source>
</evidence>
<sequence length="364" mass="41115">MLDEHDSDQPPAKRLKSIGNGQISQPANISPDDVFVGDDGSLWPEDTSSDNNPRPSIVYDMVSDLASSSDASDTRPAISTATWEPKSTKSRANPWHNMTNFVAFPHETHTWGHTFRLTSLPAELIYHHSIPCVKDRQFLLSPGITPSFCRLLARRYIRHQPYINLLTMAVRTSIYTLADFKFFSTTKLRMINGSLFIRRERIIAALTSQRDLTGRSAFLLDRLANDSFGSPLVCPHIEWPELGLTLHHKPHDTIFSMYDEYATSHQKKYRCRLDDIHDPACYDETPIPRAVLDSNLNSGFRCALLHDESCKNDVCDSIPARYKPNLVRACMTCATDMCLGARDVEGIGRVISLTTWKNLGLRSF</sequence>
<organism evidence="2 3">
    <name type="scientific">Trichocladium antarcticum</name>
    <dbReference type="NCBI Taxonomy" id="1450529"/>
    <lineage>
        <taxon>Eukaryota</taxon>
        <taxon>Fungi</taxon>
        <taxon>Dikarya</taxon>
        <taxon>Ascomycota</taxon>
        <taxon>Pezizomycotina</taxon>
        <taxon>Sordariomycetes</taxon>
        <taxon>Sordariomycetidae</taxon>
        <taxon>Sordariales</taxon>
        <taxon>Chaetomiaceae</taxon>
        <taxon>Trichocladium</taxon>
    </lineage>
</organism>
<keyword evidence="3" id="KW-1185">Reference proteome</keyword>
<gene>
    <name evidence="2" type="ORF">BT67DRAFT_491373</name>
</gene>
<feature type="region of interest" description="Disordered" evidence="1">
    <location>
        <begin position="1"/>
        <end position="91"/>
    </location>
</feature>
<proteinExistence type="predicted"/>
<feature type="compositionally biased region" description="Polar residues" evidence="1">
    <location>
        <begin position="19"/>
        <end position="28"/>
    </location>
</feature>
<comment type="caution">
    <text evidence="2">The sequence shown here is derived from an EMBL/GenBank/DDBJ whole genome shotgun (WGS) entry which is preliminary data.</text>
</comment>
<dbReference type="EMBL" id="MU853404">
    <property type="protein sequence ID" value="KAK4136129.1"/>
    <property type="molecule type" value="Genomic_DNA"/>
</dbReference>
<protein>
    <submittedName>
        <fullName evidence="2">Uncharacterized protein</fullName>
    </submittedName>
</protein>
<accession>A0AAN6UNN2</accession>
<reference evidence="2" key="2">
    <citation type="submission" date="2023-05" db="EMBL/GenBank/DDBJ databases">
        <authorList>
            <consortium name="Lawrence Berkeley National Laboratory"/>
            <person name="Steindorff A."/>
            <person name="Hensen N."/>
            <person name="Bonometti L."/>
            <person name="Westerberg I."/>
            <person name="Brannstrom I.O."/>
            <person name="Guillou S."/>
            <person name="Cros-Aarteil S."/>
            <person name="Calhoun S."/>
            <person name="Haridas S."/>
            <person name="Kuo A."/>
            <person name="Mondo S."/>
            <person name="Pangilinan J."/>
            <person name="Riley R."/>
            <person name="Labutti K."/>
            <person name="Andreopoulos B."/>
            <person name="Lipzen A."/>
            <person name="Chen C."/>
            <person name="Yanf M."/>
            <person name="Daum C."/>
            <person name="Ng V."/>
            <person name="Clum A."/>
            <person name="Ohm R."/>
            <person name="Martin F."/>
            <person name="Silar P."/>
            <person name="Natvig D."/>
            <person name="Lalanne C."/>
            <person name="Gautier V."/>
            <person name="Ament-Velasquez S.L."/>
            <person name="Kruys A."/>
            <person name="Hutchinson M.I."/>
            <person name="Powell A.J."/>
            <person name="Barry K."/>
            <person name="Miller A.N."/>
            <person name="Grigoriev I.V."/>
            <person name="Debuchy R."/>
            <person name="Gladieux P."/>
            <person name="Thoren M.H."/>
            <person name="Johannesson H."/>
        </authorList>
    </citation>
    <scope>NUCLEOTIDE SEQUENCE</scope>
    <source>
        <strain evidence="2">CBS 123565</strain>
    </source>
</reference>
<evidence type="ECO:0000313" key="2">
    <source>
        <dbReference type="EMBL" id="KAK4136129.1"/>
    </source>
</evidence>